<feature type="compositionally biased region" description="Polar residues" evidence="3">
    <location>
        <begin position="37"/>
        <end position="76"/>
    </location>
</feature>
<dbReference type="OrthoDB" id="1430630at2759"/>
<keyword evidence="2" id="KW-0862">Zinc</keyword>
<feature type="domain" description="CCHC-type" evidence="4">
    <location>
        <begin position="487"/>
        <end position="502"/>
    </location>
</feature>
<dbReference type="Proteomes" id="UP000559027">
    <property type="component" value="Unassembled WGS sequence"/>
</dbReference>
<protein>
    <recommendedName>
        <fullName evidence="4">CCHC-type domain-containing protein</fullName>
    </recommendedName>
</protein>
<keyword evidence="2" id="KW-0479">Metal-binding</keyword>
<evidence type="ECO:0000313" key="6">
    <source>
        <dbReference type="Proteomes" id="UP000559027"/>
    </source>
</evidence>
<dbReference type="SMART" id="SM00343">
    <property type="entry name" value="ZnF_C2HC"/>
    <property type="match status" value="1"/>
</dbReference>
<feature type="compositionally biased region" description="Low complexity" evidence="3">
    <location>
        <begin position="1"/>
        <end position="10"/>
    </location>
</feature>
<dbReference type="PROSITE" id="PS50158">
    <property type="entry name" value="ZF_CCHC"/>
    <property type="match status" value="1"/>
</dbReference>
<comment type="caution">
    <text evidence="5">The sequence shown here is derived from an EMBL/GenBank/DDBJ whole genome shotgun (WGS) entry which is preliminary data.</text>
</comment>
<organism evidence="5 6">
    <name type="scientific">Leucocoprinus leucothites</name>
    <dbReference type="NCBI Taxonomy" id="201217"/>
    <lineage>
        <taxon>Eukaryota</taxon>
        <taxon>Fungi</taxon>
        <taxon>Dikarya</taxon>
        <taxon>Basidiomycota</taxon>
        <taxon>Agaricomycotina</taxon>
        <taxon>Agaricomycetes</taxon>
        <taxon>Agaricomycetidae</taxon>
        <taxon>Agaricales</taxon>
        <taxon>Agaricineae</taxon>
        <taxon>Agaricaceae</taxon>
        <taxon>Leucocoprinus</taxon>
    </lineage>
</organism>
<accession>A0A8H5LH61</accession>
<keyword evidence="6" id="KW-1185">Reference proteome</keyword>
<feature type="compositionally biased region" description="Polar residues" evidence="3">
    <location>
        <begin position="99"/>
        <end position="115"/>
    </location>
</feature>
<proteinExistence type="predicted"/>
<dbReference type="GO" id="GO:0006397">
    <property type="term" value="P:mRNA processing"/>
    <property type="evidence" value="ECO:0007669"/>
    <property type="project" value="UniProtKB-KW"/>
</dbReference>
<feature type="region of interest" description="Disordered" evidence="3">
    <location>
        <begin position="1"/>
        <end position="161"/>
    </location>
</feature>
<dbReference type="InterPro" id="IPR001878">
    <property type="entry name" value="Znf_CCHC"/>
</dbReference>
<dbReference type="GO" id="GO:0008270">
    <property type="term" value="F:zinc ion binding"/>
    <property type="evidence" value="ECO:0007669"/>
    <property type="project" value="UniProtKB-KW"/>
</dbReference>
<sequence length="522" mass="60532">MSDSSSSNNRSRADPPHLAARLSKQFQSHFHPESEPEQPTSENPSTKSREPQNTLFTQQSPKLPTPQQNHLYSQPSKDNEADTMKKKTKPISMKPLLDSTISIRQNPLHSESNQLKPKKCLHKDLPLLPPIHNQNPKPLTDHKEEDHQWNPTKPTEDPKPWQQTHLDIGQTTQNTTSTNQYNKVSKGKDCLEVQTEEEVEEEVEVEEDSLDNHNNQTHKTITEESNMTYPESSTAPLKITKDGKSNFRSTSWQTVINSHPIMTSSSVHSTTWEKEVPTFSSAEAFWQALDQSFRPFNESKSFLRKWLALKQLQRPIKTYIMEFRILANRARVRETQQLIHQFQESLDPSIAIRAISKHPGNNLEEWFMAARAAEETERMEADYYRRHPQIYSRRKMAKPKRHNHYQSQGYILLQPNRDLNAMDIDAMEALLQNFTISQGYQQNDDSSSDESEDDDEDHQENIKQSILQVFNMILSTCQKESLRKGMCFKCKQTRHFARDCPKHKVCLSKIPRKSQSKNAKHK</sequence>
<reference evidence="5 6" key="1">
    <citation type="journal article" date="2020" name="ISME J.">
        <title>Uncovering the hidden diversity of litter-decomposition mechanisms in mushroom-forming fungi.</title>
        <authorList>
            <person name="Floudas D."/>
            <person name="Bentzer J."/>
            <person name="Ahren D."/>
            <person name="Johansson T."/>
            <person name="Persson P."/>
            <person name="Tunlid A."/>
        </authorList>
    </citation>
    <scope>NUCLEOTIDE SEQUENCE [LARGE SCALE GENOMIC DNA]</scope>
    <source>
        <strain evidence="5 6">CBS 146.42</strain>
    </source>
</reference>
<gene>
    <name evidence="5" type="ORF">D9756_006352</name>
</gene>
<name>A0A8H5LH61_9AGAR</name>
<keyword evidence="2" id="KW-0863">Zinc-finger</keyword>
<feature type="region of interest" description="Disordered" evidence="3">
    <location>
        <begin position="440"/>
        <end position="460"/>
    </location>
</feature>
<evidence type="ECO:0000259" key="4">
    <source>
        <dbReference type="PROSITE" id="PS50158"/>
    </source>
</evidence>
<dbReference type="GO" id="GO:0003676">
    <property type="term" value="F:nucleic acid binding"/>
    <property type="evidence" value="ECO:0007669"/>
    <property type="project" value="InterPro"/>
</dbReference>
<dbReference type="SUPFAM" id="SSF57756">
    <property type="entry name" value="Retrovirus zinc finger-like domains"/>
    <property type="match status" value="1"/>
</dbReference>
<dbReference type="AlphaFoldDB" id="A0A8H5LH61"/>
<keyword evidence="1" id="KW-0507">mRNA processing</keyword>
<dbReference type="InterPro" id="IPR036875">
    <property type="entry name" value="Znf_CCHC_sf"/>
</dbReference>
<feature type="compositionally biased region" description="Basic and acidic residues" evidence="3">
    <location>
        <begin position="139"/>
        <end position="159"/>
    </location>
</feature>
<evidence type="ECO:0000313" key="5">
    <source>
        <dbReference type="EMBL" id="KAF5356979.1"/>
    </source>
</evidence>
<evidence type="ECO:0000256" key="3">
    <source>
        <dbReference type="SAM" id="MobiDB-lite"/>
    </source>
</evidence>
<feature type="compositionally biased region" description="Acidic residues" evidence="3">
    <location>
        <begin position="446"/>
        <end position="458"/>
    </location>
</feature>
<dbReference type="EMBL" id="JAACJO010000006">
    <property type="protein sequence ID" value="KAF5356979.1"/>
    <property type="molecule type" value="Genomic_DNA"/>
</dbReference>
<evidence type="ECO:0000256" key="1">
    <source>
        <dbReference type="ARBA" id="ARBA00022664"/>
    </source>
</evidence>
<dbReference type="Gene3D" id="4.10.60.10">
    <property type="entry name" value="Zinc finger, CCHC-type"/>
    <property type="match status" value="1"/>
</dbReference>
<evidence type="ECO:0000256" key="2">
    <source>
        <dbReference type="PROSITE-ProRule" id="PRU00047"/>
    </source>
</evidence>